<organism evidence="3 4">
    <name type="scientific">Corynebacterium massiliense DSM 45435</name>
    <dbReference type="NCBI Taxonomy" id="1121364"/>
    <lineage>
        <taxon>Bacteria</taxon>
        <taxon>Bacillati</taxon>
        <taxon>Actinomycetota</taxon>
        <taxon>Actinomycetes</taxon>
        <taxon>Mycobacteriales</taxon>
        <taxon>Corynebacteriaceae</taxon>
        <taxon>Corynebacterium</taxon>
    </lineage>
</organism>
<dbReference type="InterPro" id="IPR049349">
    <property type="entry name" value="DUF2264_N"/>
</dbReference>
<dbReference type="PIRSF" id="PIRSF014753">
    <property type="entry name" value="UCP014753"/>
    <property type="match status" value="1"/>
</dbReference>
<dbReference type="PANTHER" id="PTHR35339">
    <property type="entry name" value="LINALOOL DEHYDRATASE_ISOMERASE DOMAIN-CONTAINING PROTEIN"/>
    <property type="match status" value="1"/>
</dbReference>
<dbReference type="RefSeq" id="WP_022862493.1">
    <property type="nucleotide sequence ID" value="NZ_ATVG01000002.1"/>
</dbReference>
<reference evidence="3 4" key="1">
    <citation type="submission" date="2020-10" db="EMBL/GenBank/DDBJ databases">
        <title>Complete genome sequence of Corynebacterium massiliense DSM 45435, type strain of Corynebacterium massiliense.</title>
        <authorList>
            <person name="Busche T."/>
            <person name="Kalinowski J."/>
            <person name="Ruckert C."/>
        </authorList>
    </citation>
    <scope>NUCLEOTIDE SEQUENCE [LARGE SCALE GENOMIC DNA]</scope>
    <source>
        <strain evidence="3 4">DSM 45435</strain>
    </source>
</reference>
<protein>
    <recommendedName>
        <fullName evidence="5">DUF2264 domain-containing protein</fullName>
    </recommendedName>
</protein>
<evidence type="ECO:0000259" key="1">
    <source>
        <dbReference type="Pfam" id="PF10022"/>
    </source>
</evidence>
<name>A0ABY7U6K4_9CORY</name>
<evidence type="ECO:0008006" key="5">
    <source>
        <dbReference type="Google" id="ProtNLM"/>
    </source>
</evidence>
<dbReference type="EMBL" id="CP063189">
    <property type="protein sequence ID" value="WCZ32311.1"/>
    <property type="molecule type" value="Genomic_DNA"/>
</dbReference>
<proteinExistence type="predicted"/>
<dbReference type="Pfam" id="PF10022">
    <property type="entry name" value="DUF2264"/>
    <property type="match status" value="1"/>
</dbReference>
<dbReference type="Proteomes" id="UP001220064">
    <property type="component" value="Chromosome"/>
</dbReference>
<dbReference type="InterPro" id="IPR049237">
    <property type="entry name" value="DUF2264_C"/>
</dbReference>
<feature type="domain" description="DUF2264" evidence="2">
    <location>
        <begin position="373"/>
        <end position="590"/>
    </location>
</feature>
<dbReference type="InterPro" id="IPR016624">
    <property type="entry name" value="UCP014753"/>
</dbReference>
<keyword evidence="4" id="KW-1185">Reference proteome</keyword>
<accession>A0ABY7U6K4</accession>
<evidence type="ECO:0000313" key="4">
    <source>
        <dbReference type="Proteomes" id="UP001220064"/>
    </source>
</evidence>
<dbReference type="PANTHER" id="PTHR35339:SF4">
    <property type="entry name" value="LINALOOL DEHYDRATASE_ISOMERASE DOMAIN-CONTAINING PROTEIN"/>
    <property type="match status" value="1"/>
</dbReference>
<evidence type="ECO:0000259" key="2">
    <source>
        <dbReference type="Pfam" id="PF20938"/>
    </source>
</evidence>
<feature type="domain" description="DUF2264" evidence="1">
    <location>
        <begin position="15"/>
        <end position="363"/>
    </location>
</feature>
<evidence type="ECO:0000313" key="3">
    <source>
        <dbReference type="EMBL" id="WCZ32311.1"/>
    </source>
</evidence>
<gene>
    <name evidence="3" type="ORF">CMASS_04300</name>
</gene>
<dbReference type="Pfam" id="PF20938">
    <property type="entry name" value="DUF2264_C"/>
    <property type="match status" value="1"/>
</dbReference>
<sequence>MTSPNASETTNPLKTRADFQQFARELFEPLVPHFEASPGRPKFGPTAAGFDAAAEGLESFSRPLWGIAALAAGGGEFAHWDLVRRGLVAGTDPNSPEYWGVVGAPPGTDASADQRLVEMAAIGFALAIAPEHIYEPLSQQEKDNVVRWLSQINQTDTNPNNWWFFRIMVDAGLEKVGAPFNEKAAQESFNILNGYYLGDGWYRDGALQNTDFYVAFAFHFYSLIYARLRGDKDPERAHTAVGRARAFASDWAARFDATGRVIAYGRSLTYRSGGAAFFGALAFADVEALPWAEIRALWAKHLRWFAKQDIYTPDGVLSIGWAYPNLLMSETYNSPGSPYWALKALLPLALPEDHPFWTAEENPDAGSTPLVSAQPHAQVVVNRTDNQSQMLNAGGNGAWFVRQAVAKYGKLAYSSAFPLALEPDDIASYLTAESELAFVDVMTMRRETRRLVTDSGLTDPDDTIAWSKWEAFGEDIRVTTFMRGEGDAHVRVHVVDTDLAVTAVEGGFAIAENFDPAHNHYSEDSEDTHARVRNGKATSLLVDLAGERAASTSSLQPNTSLGWARATVPLLTQPLTPDQHVLVTGVRAAEEPDLSFEHTHLLDDAFATAIRDIAGVNLPKTGD</sequence>